<evidence type="ECO:0000313" key="3">
    <source>
        <dbReference type="Proteomes" id="UP000193925"/>
    </source>
</evidence>
<proteinExistence type="predicted"/>
<evidence type="ECO:0000313" key="1">
    <source>
        <dbReference type="EMBL" id="CDQ12292.1"/>
    </source>
</evidence>
<sequence>MLAVTPLARASALDSITPEAMSATIIGRKFVVLRIFKTLPLVMIGSPKESFNESLGFSKREYHNQRM</sequence>
<evidence type="ECO:0000313" key="2">
    <source>
        <dbReference type="EMBL" id="SMH65164.1"/>
    </source>
</evidence>
<accession>A0A060UUI3</accession>
<dbReference type="Proteomes" id="UP000193925">
    <property type="component" value="Chromosome AFERRI"/>
</dbReference>
<gene>
    <name evidence="1" type="ORF">AFERRI_10115</name>
    <name evidence="2" type="ORF">AFERRI_11199</name>
</gene>
<reference evidence="2 3" key="3">
    <citation type="submission" date="2017-03" db="EMBL/GenBank/DDBJ databases">
        <authorList>
            <person name="Regsiter A."/>
            <person name="William W."/>
        </authorList>
    </citation>
    <scope>NUCLEOTIDE SEQUENCE [LARGE SCALE GENOMIC DNA]</scope>
    <source>
        <strain evidence="2">PRJEB5721</strain>
    </source>
</reference>
<reference evidence="1" key="1">
    <citation type="submission" date="2014-03" db="EMBL/GenBank/DDBJ databases">
        <authorList>
            <person name="Genoscope - CEA"/>
        </authorList>
    </citation>
    <scope>NUCLEOTIDE SEQUENCE [LARGE SCALE GENOMIC DNA]</scope>
    <source>
        <strain evidence="1">CF27</strain>
    </source>
</reference>
<organism evidence="1">
    <name type="scientific">Acidithiobacillus ferrivorans</name>
    <dbReference type="NCBI Taxonomy" id="160808"/>
    <lineage>
        <taxon>Bacteria</taxon>
        <taxon>Pseudomonadati</taxon>
        <taxon>Pseudomonadota</taxon>
        <taxon>Acidithiobacillia</taxon>
        <taxon>Acidithiobacillales</taxon>
        <taxon>Acidithiobacillaceae</taxon>
        <taxon>Acidithiobacillus</taxon>
    </lineage>
</organism>
<keyword evidence="3" id="KW-1185">Reference proteome</keyword>
<protein>
    <submittedName>
        <fullName evidence="1">Uncharacterized protein</fullName>
    </submittedName>
</protein>
<dbReference type="EMBL" id="LT841305">
    <property type="protein sequence ID" value="SMH65164.1"/>
    <property type="molecule type" value="Genomic_DNA"/>
</dbReference>
<reference evidence="1" key="2">
    <citation type="submission" date="2014-07" db="EMBL/GenBank/DDBJ databases">
        <title>Initial genome analysis of the psychrotolerant acidophile Acidithiobacillus ferrivorans CF27: insights into iron and sulfur oxidation pathways and into biofilm formation.</title>
        <authorList>
            <person name="Talla E."/>
            <person name="Hedrich S."/>
            <person name="Mangenot S."/>
            <person name="Ji B."/>
            <person name="Johnson D.B."/>
            <person name="Barbe V."/>
            <person name="Bonnefoy V."/>
        </authorList>
    </citation>
    <scope>NUCLEOTIDE SEQUENCE [LARGE SCALE GENOMIC DNA]</scope>
    <source>
        <strain evidence="1">CF27</strain>
    </source>
</reference>
<name>A0A060UUI3_9PROT</name>
<dbReference type="AlphaFoldDB" id="A0A060UUI3"/>
<dbReference type="EMBL" id="CCCS020000001">
    <property type="protein sequence ID" value="CDQ12292.1"/>
    <property type="molecule type" value="Genomic_DNA"/>
</dbReference>